<dbReference type="InterPro" id="IPR001579">
    <property type="entry name" value="Glyco_hydro_18_chit_AS"/>
</dbReference>
<dbReference type="PROSITE" id="PS51910">
    <property type="entry name" value="GH18_2"/>
    <property type="match status" value="1"/>
</dbReference>
<dbReference type="PANTHER" id="PTHR11177">
    <property type="entry name" value="CHITINASE"/>
    <property type="match status" value="1"/>
</dbReference>
<evidence type="ECO:0000313" key="12">
    <source>
        <dbReference type="EMBL" id="KTB30068.1"/>
    </source>
</evidence>
<dbReference type="SMART" id="SM00636">
    <property type="entry name" value="Glyco_18"/>
    <property type="match status" value="1"/>
</dbReference>
<dbReference type="InterPro" id="IPR011583">
    <property type="entry name" value="Chitinase_II/V-like_cat"/>
</dbReference>
<proteinExistence type="predicted"/>
<evidence type="ECO:0000256" key="4">
    <source>
        <dbReference type="ARBA" id="ARBA00023277"/>
    </source>
</evidence>
<keyword evidence="10" id="KW-0732">Signal</keyword>
<comment type="caution">
    <text evidence="12">The sequence shown here is derived from an EMBL/GenBank/DDBJ whole genome shotgun (WGS) entry which is preliminary data.</text>
</comment>
<dbReference type="EMBL" id="LATX01002399">
    <property type="protein sequence ID" value="KTB30068.1"/>
    <property type="molecule type" value="Genomic_DNA"/>
</dbReference>
<dbReference type="InterPro" id="IPR029070">
    <property type="entry name" value="Chitinase_insertion_sf"/>
</dbReference>
<dbReference type="Gene3D" id="3.10.50.10">
    <property type="match status" value="1"/>
</dbReference>
<dbReference type="GO" id="GO:0008843">
    <property type="term" value="F:endochitinase activity"/>
    <property type="evidence" value="ECO:0007669"/>
    <property type="project" value="UniProtKB-EC"/>
</dbReference>
<keyword evidence="4" id="KW-0119">Carbohydrate metabolism</keyword>
<dbReference type="Proteomes" id="UP000054988">
    <property type="component" value="Unassembled WGS sequence"/>
</dbReference>
<evidence type="ECO:0000256" key="2">
    <source>
        <dbReference type="ARBA" id="ARBA00022801"/>
    </source>
</evidence>
<dbReference type="GO" id="GO:0000272">
    <property type="term" value="P:polysaccharide catabolic process"/>
    <property type="evidence" value="ECO:0007669"/>
    <property type="project" value="UniProtKB-KW"/>
</dbReference>
<evidence type="ECO:0000256" key="3">
    <source>
        <dbReference type="ARBA" id="ARBA00023024"/>
    </source>
</evidence>
<organism evidence="12 13">
    <name type="scientific">Moniliophthora roreri</name>
    <name type="common">Frosty pod rot fungus</name>
    <name type="synonym">Monilia roreri</name>
    <dbReference type="NCBI Taxonomy" id="221103"/>
    <lineage>
        <taxon>Eukaryota</taxon>
        <taxon>Fungi</taxon>
        <taxon>Dikarya</taxon>
        <taxon>Basidiomycota</taxon>
        <taxon>Agaricomycotina</taxon>
        <taxon>Agaricomycetes</taxon>
        <taxon>Agaricomycetidae</taxon>
        <taxon>Agaricales</taxon>
        <taxon>Marasmiineae</taxon>
        <taxon>Marasmiaceae</taxon>
        <taxon>Moniliophthora</taxon>
    </lineage>
</organism>
<feature type="domain" description="GH18" evidence="11">
    <location>
        <begin position="253"/>
        <end position="634"/>
    </location>
</feature>
<dbReference type="SUPFAM" id="SSF51445">
    <property type="entry name" value="(Trans)glycosidases"/>
    <property type="match status" value="1"/>
</dbReference>
<sequence length="640" mass="69207">MRIFLTTLVWFAILWLYVDAAEPSAEENPSVNHLICKPFGICEPCPSDALNEPFCQPFGNRRLMHCVNETSNPGTHASAAILDHDSNQPHPQGETPAWESCGRIVDQERADFFEFVGCNVLFAGIAILIVLWRSKRMHALQTRQLAARIGRIRGSNVMRRMTSPRSKPWEPRTSLLRGSLYKKDTVFFTHIKEVTLLEGTKMYFHLAAIFLTFLLTTVLSAPTCGLAPPPKDTNVSSTSSSTTGCSNLAAADALLTGWYPGWLGNQSPPQNISWSKYTALTFAFGVTTPNGGVSLDDISTQVLPEFGNSLQNVQALLSIGGWTGSRYFSSAVATQESRTAFVKTIVDLVNQYDLDGIDFDWEYPNKQGIGCNQQSPDDAANFLSFLEQLRSDPVGSKLTLSAAVGIAPFVGSDGVPMTDVSGFAKVLDHIGIMNYDVWGSWSPSVGPNAPLDDTCAPTKAGSAVSAVKVWTDAGFPADQIALGVAAYGHSFHVAQTAALNAQSNTLQLYPAFDKALQPHGDSQDGEAGVDQCGNPVPVGGIFNFWGLVDGGFLNQDGTADTQAGIVYRYDNCSQTPYVYNPTNQVMVSYDDATSFAAKGKWINENGLKGFAMWHVLGDFDDILLDAISEAMGVDVEPCSA</sequence>
<evidence type="ECO:0000256" key="10">
    <source>
        <dbReference type="SAM" id="SignalP"/>
    </source>
</evidence>
<dbReference type="eggNOG" id="KOG2806">
    <property type="taxonomic scope" value="Eukaryota"/>
</dbReference>
<evidence type="ECO:0000256" key="6">
    <source>
        <dbReference type="ARBA" id="ARBA00023326"/>
    </source>
</evidence>
<dbReference type="SUPFAM" id="SSF54556">
    <property type="entry name" value="Chitinase insertion domain"/>
    <property type="match status" value="1"/>
</dbReference>
<dbReference type="PANTHER" id="PTHR11177:SF317">
    <property type="entry name" value="CHITINASE 12-RELATED"/>
    <property type="match status" value="1"/>
</dbReference>
<feature type="transmembrane region" description="Helical" evidence="9">
    <location>
        <begin position="202"/>
        <end position="221"/>
    </location>
</feature>
<keyword evidence="9" id="KW-0812">Transmembrane</keyword>
<keyword evidence="9" id="KW-0472">Membrane</keyword>
<evidence type="ECO:0000256" key="7">
    <source>
        <dbReference type="RuleBase" id="RU000489"/>
    </source>
</evidence>
<feature type="chain" id="PRO_5006901368" evidence="10">
    <location>
        <begin position="21"/>
        <end position="640"/>
    </location>
</feature>
<dbReference type="GO" id="GO:0005576">
    <property type="term" value="C:extracellular region"/>
    <property type="evidence" value="ECO:0007669"/>
    <property type="project" value="TreeGrafter"/>
</dbReference>
<evidence type="ECO:0000256" key="8">
    <source>
        <dbReference type="SAM" id="MobiDB-lite"/>
    </source>
</evidence>
<dbReference type="InterPro" id="IPR001223">
    <property type="entry name" value="Glyco_hydro18_cat"/>
</dbReference>
<dbReference type="PROSITE" id="PS01095">
    <property type="entry name" value="GH18_1"/>
    <property type="match status" value="1"/>
</dbReference>
<evidence type="ECO:0000313" key="13">
    <source>
        <dbReference type="Proteomes" id="UP000054988"/>
    </source>
</evidence>
<keyword evidence="6" id="KW-0624">Polysaccharide degradation</keyword>
<evidence type="ECO:0000256" key="1">
    <source>
        <dbReference type="ARBA" id="ARBA00000822"/>
    </source>
</evidence>
<accession>A0A0W0F1D3</accession>
<reference evidence="12 13" key="1">
    <citation type="submission" date="2015-12" db="EMBL/GenBank/DDBJ databases">
        <title>Draft genome sequence of Moniliophthora roreri, the causal agent of frosty pod rot of cacao.</title>
        <authorList>
            <person name="Aime M.C."/>
            <person name="Diaz-Valderrama J.R."/>
            <person name="Kijpornyongpan T."/>
            <person name="Phillips-Mora W."/>
        </authorList>
    </citation>
    <scope>NUCLEOTIDE SEQUENCE [LARGE SCALE GENOMIC DNA]</scope>
    <source>
        <strain evidence="12 13">MCA 2952</strain>
    </source>
</reference>
<comment type="catalytic activity">
    <reaction evidence="1">
        <text>Random endo-hydrolysis of N-acetyl-beta-D-glucosaminide (1-&gt;4)-beta-linkages in chitin and chitodextrins.</text>
        <dbReference type="EC" id="3.2.1.14"/>
    </reaction>
</comment>
<evidence type="ECO:0000259" key="11">
    <source>
        <dbReference type="PROSITE" id="PS51910"/>
    </source>
</evidence>
<dbReference type="InterPro" id="IPR017853">
    <property type="entry name" value="GH"/>
</dbReference>
<keyword evidence="3" id="KW-0146">Chitin degradation</keyword>
<name>A0A0W0F1D3_MONRR</name>
<dbReference type="InterPro" id="IPR050314">
    <property type="entry name" value="Glycosyl_Hydrlase_18"/>
</dbReference>
<protein>
    <submittedName>
        <fullName evidence="12">Putative glycoside hydrolase family 18 protein</fullName>
    </submittedName>
</protein>
<dbReference type="GO" id="GO:0006032">
    <property type="term" value="P:chitin catabolic process"/>
    <property type="evidence" value="ECO:0007669"/>
    <property type="project" value="UniProtKB-KW"/>
</dbReference>
<keyword evidence="9" id="KW-1133">Transmembrane helix</keyword>
<dbReference type="Gene3D" id="3.20.20.80">
    <property type="entry name" value="Glycosidases"/>
    <property type="match status" value="1"/>
</dbReference>
<keyword evidence="2 7" id="KW-0378">Hydrolase</keyword>
<evidence type="ECO:0000256" key="5">
    <source>
        <dbReference type="ARBA" id="ARBA00023295"/>
    </source>
</evidence>
<keyword evidence="5 7" id="KW-0326">Glycosidase</keyword>
<gene>
    <name evidence="12" type="ORF">WG66_17360</name>
</gene>
<feature type="region of interest" description="Disordered" evidence="8">
    <location>
        <begin position="77"/>
        <end position="98"/>
    </location>
</feature>
<dbReference type="AlphaFoldDB" id="A0A0W0F1D3"/>
<dbReference type="Pfam" id="PF00704">
    <property type="entry name" value="Glyco_hydro_18"/>
    <property type="match status" value="1"/>
</dbReference>
<feature type="transmembrane region" description="Helical" evidence="9">
    <location>
        <begin position="112"/>
        <end position="132"/>
    </location>
</feature>
<dbReference type="GO" id="GO:0008061">
    <property type="term" value="F:chitin binding"/>
    <property type="evidence" value="ECO:0007669"/>
    <property type="project" value="InterPro"/>
</dbReference>
<evidence type="ECO:0000256" key="9">
    <source>
        <dbReference type="SAM" id="Phobius"/>
    </source>
</evidence>
<feature type="signal peptide" evidence="10">
    <location>
        <begin position="1"/>
        <end position="20"/>
    </location>
</feature>